<dbReference type="EMBL" id="JAJAGO010000018">
    <property type="protein sequence ID" value="MCT2594144.1"/>
    <property type="molecule type" value="Genomic_DNA"/>
</dbReference>
<dbReference type="RefSeq" id="WP_260221450.1">
    <property type="nucleotide sequence ID" value="NZ_JAJAGO010000018.1"/>
</dbReference>
<organism evidence="9 10">
    <name type="scientific">Streptomyces gossypii</name>
    <dbReference type="NCBI Taxonomy" id="2883101"/>
    <lineage>
        <taxon>Bacteria</taxon>
        <taxon>Bacillati</taxon>
        <taxon>Actinomycetota</taxon>
        <taxon>Actinomycetes</taxon>
        <taxon>Kitasatosporales</taxon>
        <taxon>Streptomycetaceae</taxon>
        <taxon>Streptomyces</taxon>
    </lineage>
</organism>
<dbReference type="PANTHER" id="PTHR43337:SF1">
    <property type="entry name" value="XANTHINE_URACIL PERMEASE C887.17-RELATED"/>
    <property type="match status" value="1"/>
</dbReference>
<evidence type="ECO:0000256" key="4">
    <source>
        <dbReference type="ARBA" id="ARBA00022692"/>
    </source>
</evidence>
<protein>
    <submittedName>
        <fullName evidence="9">NCS2 family permease</fullName>
    </submittedName>
</protein>
<keyword evidence="3" id="KW-0813">Transport</keyword>
<name>A0ABT2K3V3_9ACTN</name>
<keyword evidence="4 8" id="KW-0812">Transmembrane</keyword>
<keyword evidence="5 8" id="KW-1133">Transmembrane helix</keyword>
<feature type="region of interest" description="Disordered" evidence="7">
    <location>
        <begin position="1"/>
        <end position="24"/>
    </location>
</feature>
<sequence length="493" mass="50622">MTQPTAGPKTTVEDAGTGSRPPAGRSWLDRYFHISDRGSTVAREVRGGVTTFMAMCYILLLNPVILSVPDVTDARLDAGEVATATALAAAATTLAMGLLGNVPLALAAGLSVSAVMAFQVAPEMTWANAMAMCLVYGAVIILLVVTGLRELIMRAIPLAMKHAITMGIGLFVCLIGLVQAGFVTSMGGPGGEAGAKPIQLGTHDQLSGWPVLCFAVTVLLIFLLQVRKVPGAILIGIVGGTLLAAAVHQFTGMSKKDWGGLNAPEITGSVVSAPDFGLFGDVSFDGMADVGGITVAVIVFTLVLAGFFDAMGTIIGVGQQAGLVERDGRMPGLSKALAIDGAGGVVGGLAGASGQTVFVESTAGVGDGARTGFASVITGLGFTLCLFFTPLAQVIPTQVAAGALVVIGAMMMSNAQHIDWNDPATSIPVFLTTVLMPFTYSITAGIAAGVISYVVIKAAQGRWREPGWLMWVLSAVFLCYFSLGPIEGWLGVK</sequence>
<gene>
    <name evidence="9" type="ORF">LHJ74_30265</name>
</gene>
<evidence type="ECO:0000256" key="5">
    <source>
        <dbReference type="ARBA" id="ARBA00022989"/>
    </source>
</evidence>
<feature type="transmembrane region" description="Helical" evidence="8">
    <location>
        <begin position="164"/>
        <end position="186"/>
    </location>
</feature>
<dbReference type="Proteomes" id="UP001156389">
    <property type="component" value="Unassembled WGS sequence"/>
</dbReference>
<comment type="subcellular location">
    <subcellularLocation>
        <location evidence="1">Endomembrane system</location>
        <topology evidence="1">Multi-pass membrane protein</topology>
    </subcellularLocation>
</comment>
<feature type="transmembrane region" description="Helical" evidence="8">
    <location>
        <begin position="127"/>
        <end position="152"/>
    </location>
</feature>
<dbReference type="Pfam" id="PF00860">
    <property type="entry name" value="Xan_ur_permease"/>
    <property type="match status" value="1"/>
</dbReference>
<feature type="transmembrane region" description="Helical" evidence="8">
    <location>
        <begin position="104"/>
        <end position="121"/>
    </location>
</feature>
<evidence type="ECO:0000256" key="1">
    <source>
        <dbReference type="ARBA" id="ARBA00004127"/>
    </source>
</evidence>
<comment type="similarity">
    <text evidence="2">Belongs to the nucleobase:cation symporter-2 (NCS2) (TC 2.A.40) family. Azg-like subfamily.</text>
</comment>
<feature type="transmembrane region" description="Helical" evidence="8">
    <location>
        <begin position="337"/>
        <end position="359"/>
    </location>
</feature>
<evidence type="ECO:0000256" key="6">
    <source>
        <dbReference type="ARBA" id="ARBA00023136"/>
    </source>
</evidence>
<feature type="transmembrane region" description="Helical" evidence="8">
    <location>
        <begin position="293"/>
        <end position="317"/>
    </location>
</feature>
<dbReference type="InterPro" id="IPR045018">
    <property type="entry name" value="Azg-like"/>
</dbReference>
<dbReference type="PANTHER" id="PTHR43337">
    <property type="entry name" value="XANTHINE/URACIL PERMEASE C887.17-RELATED"/>
    <property type="match status" value="1"/>
</dbReference>
<evidence type="ECO:0000256" key="8">
    <source>
        <dbReference type="SAM" id="Phobius"/>
    </source>
</evidence>
<evidence type="ECO:0000256" key="7">
    <source>
        <dbReference type="SAM" id="MobiDB-lite"/>
    </source>
</evidence>
<feature type="transmembrane region" description="Helical" evidence="8">
    <location>
        <begin position="399"/>
        <end position="418"/>
    </location>
</feature>
<feature type="transmembrane region" description="Helical" evidence="8">
    <location>
        <begin position="231"/>
        <end position="251"/>
    </location>
</feature>
<keyword evidence="6 8" id="KW-0472">Membrane</keyword>
<feature type="transmembrane region" description="Helical" evidence="8">
    <location>
        <begin position="81"/>
        <end position="99"/>
    </location>
</feature>
<feature type="transmembrane region" description="Helical" evidence="8">
    <location>
        <begin position="371"/>
        <end position="392"/>
    </location>
</feature>
<reference evidence="9 10" key="1">
    <citation type="submission" date="2021-10" db="EMBL/GenBank/DDBJ databases">
        <title>Streptomyces gossypii sp. nov., isolated from soil collected from cotton field.</title>
        <authorList>
            <person name="Ge X."/>
            <person name="Chen X."/>
            <person name="Liu W."/>
        </authorList>
    </citation>
    <scope>NUCLEOTIDE SEQUENCE [LARGE SCALE GENOMIC DNA]</scope>
    <source>
        <strain evidence="9 10">N2-109</strain>
    </source>
</reference>
<proteinExistence type="inferred from homology"/>
<comment type="caution">
    <text evidence="9">The sequence shown here is derived from an EMBL/GenBank/DDBJ whole genome shotgun (WGS) entry which is preliminary data.</text>
</comment>
<feature type="transmembrane region" description="Helical" evidence="8">
    <location>
        <begin position="206"/>
        <end position="224"/>
    </location>
</feature>
<keyword evidence="10" id="KW-1185">Reference proteome</keyword>
<evidence type="ECO:0000313" key="10">
    <source>
        <dbReference type="Proteomes" id="UP001156389"/>
    </source>
</evidence>
<evidence type="ECO:0000256" key="3">
    <source>
        <dbReference type="ARBA" id="ARBA00022448"/>
    </source>
</evidence>
<evidence type="ECO:0000313" key="9">
    <source>
        <dbReference type="EMBL" id="MCT2594144.1"/>
    </source>
</evidence>
<feature type="transmembrane region" description="Helical" evidence="8">
    <location>
        <begin position="438"/>
        <end position="456"/>
    </location>
</feature>
<dbReference type="InterPro" id="IPR006043">
    <property type="entry name" value="NCS2"/>
</dbReference>
<accession>A0ABT2K3V3</accession>
<evidence type="ECO:0000256" key="2">
    <source>
        <dbReference type="ARBA" id="ARBA00005697"/>
    </source>
</evidence>
<feature type="transmembrane region" description="Helical" evidence="8">
    <location>
        <begin position="468"/>
        <end position="486"/>
    </location>
</feature>
<feature type="transmembrane region" description="Helical" evidence="8">
    <location>
        <begin position="47"/>
        <end position="69"/>
    </location>
</feature>